<keyword evidence="6" id="KW-0326">Glycosidase</keyword>
<evidence type="ECO:0000259" key="12">
    <source>
        <dbReference type="PROSITE" id="PS50853"/>
    </source>
</evidence>
<dbReference type="InterPro" id="IPR013783">
    <property type="entry name" value="Ig-like_fold"/>
</dbReference>
<accession>A0A367FQL7</accession>
<dbReference type="InterPro" id="IPR006046">
    <property type="entry name" value="Alpha_amylase"/>
</dbReference>
<dbReference type="Pfam" id="PF02806">
    <property type="entry name" value="Alpha-amylase_C"/>
    <property type="match status" value="1"/>
</dbReference>
<evidence type="ECO:0000256" key="7">
    <source>
        <dbReference type="ARBA" id="ARBA00023326"/>
    </source>
</evidence>
<dbReference type="SUPFAM" id="SSF51011">
    <property type="entry name" value="Glycosyl hydrolase domain"/>
    <property type="match status" value="1"/>
</dbReference>
<dbReference type="GO" id="GO:0046872">
    <property type="term" value="F:metal ion binding"/>
    <property type="evidence" value="ECO:0007669"/>
    <property type="project" value="UniProtKB-KW"/>
</dbReference>
<keyword evidence="6" id="KW-0378">Hydrolase</keyword>
<dbReference type="SMART" id="SM00632">
    <property type="entry name" value="Aamy_C"/>
    <property type="match status" value="1"/>
</dbReference>
<organism evidence="13 14">
    <name type="scientific">Sphaerisporangium album</name>
    <dbReference type="NCBI Taxonomy" id="509200"/>
    <lineage>
        <taxon>Bacteria</taxon>
        <taxon>Bacillati</taxon>
        <taxon>Actinomycetota</taxon>
        <taxon>Actinomycetes</taxon>
        <taxon>Streptosporangiales</taxon>
        <taxon>Streptosporangiaceae</taxon>
        <taxon>Sphaerisporangium</taxon>
    </lineage>
</organism>
<feature type="region of interest" description="Disordered" evidence="10">
    <location>
        <begin position="781"/>
        <end position="802"/>
    </location>
</feature>
<evidence type="ECO:0000256" key="1">
    <source>
        <dbReference type="ARBA" id="ARBA00001913"/>
    </source>
</evidence>
<dbReference type="Gene3D" id="2.60.40.10">
    <property type="entry name" value="Immunoglobulins"/>
    <property type="match status" value="3"/>
</dbReference>
<dbReference type="Gene3D" id="2.60.40.1180">
    <property type="entry name" value="Golgi alpha-mannosidase II"/>
    <property type="match status" value="1"/>
</dbReference>
<keyword evidence="7" id="KW-0119">Carbohydrate metabolism</keyword>
<dbReference type="InterPro" id="IPR003961">
    <property type="entry name" value="FN3_dom"/>
</dbReference>
<dbReference type="Pfam" id="PF00041">
    <property type="entry name" value="fn3"/>
    <property type="match status" value="1"/>
</dbReference>
<dbReference type="CDD" id="cd11317">
    <property type="entry name" value="AmyAc_bac_euk_AmyA"/>
    <property type="match status" value="1"/>
</dbReference>
<dbReference type="PANTHER" id="PTHR10357:SF215">
    <property type="entry name" value="ALPHA-AMYLASE 1"/>
    <property type="match status" value="1"/>
</dbReference>
<keyword evidence="14" id="KW-1185">Reference proteome</keyword>
<dbReference type="SUPFAM" id="SSF51445">
    <property type="entry name" value="(Trans)glycosidases"/>
    <property type="match status" value="2"/>
</dbReference>
<comment type="cofactor">
    <cofactor evidence="1">
        <name>Ca(2+)</name>
        <dbReference type="ChEBI" id="CHEBI:29108"/>
    </cofactor>
</comment>
<name>A0A367FQL7_9ACTN</name>
<evidence type="ECO:0000256" key="10">
    <source>
        <dbReference type="SAM" id="MobiDB-lite"/>
    </source>
</evidence>
<dbReference type="OrthoDB" id="9805159at2"/>
<dbReference type="InterPro" id="IPR005085">
    <property type="entry name" value="CBM25"/>
</dbReference>
<keyword evidence="3" id="KW-0479">Metal-binding</keyword>
<proteinExistence type="inferred from homology"/>
<dbReference type="SMART" id="SM00642">
    <property type="entry name" value="Aamy"/>
    <property type="match status" value="2"/>
</dbReference>
<evidence type="ECO:0000256" key="9">
    <source>
        <dbReference type="RuleBase" id="RU003615"/>
    </source>
</evidence>
<dbReference type="Gene3D" id="3.20.20.80">
    <property type="entry name" value="Glycosidases"/>
    <property type="match status" value="4"/>
</dbReference>
<feature type="chain" id="PRO_5016851149" description="1,4-alpha-D-glucan glucanohydrolase" evidence="11">
    <location>
        <begin position="33"/>
        <end position="1451"/>
    </location>
</feature>
<keyword evidence="7" id="KW-0624">Polysaccharide degradation</keyword>
<dbReference type="GO" id="GO:0004556">
    <property type="term" value="F:alpha-amylase activity"/>
    <property type="evidence" value="ECO:0007669"/>
    <property type="project" value="InterPro"/>
</dbReference>
<dbReference type="InterPro" id="IPR006047">
    <property type="entry name" value="GH13_cat_dom"/>
</dbReference>
<dbReference type="PRINTS" id="PR00110">
    <property type="entry name" value="ALPHAAMYLASE"/>
</dbReference>
<evidence type="ECO:0000313" key="14">
    <source>
        <dbReference type="Proteomes" id="UP000253094"/>
    </source>
</evidence>
<dbReference type="InterPro" id="IPR031319">
    <property type="entry name" value="A-amylase_C"/>
</dbReference>
<dbReference type="InterPro" id="IPR006048">
    <property type="entry name" value="A-amylase/branching_C"/>
</dbReference>
<dbReference type="InterPro" id="IPR017853">
    <property type="entry name" value="GH"/>
</dbReference>
<evidence type="ECO:0000256" key="5">
    <source>
        <dbReference type="ARBA" id="ARBA00022837"/>
    </source>
</evidence>
<evidence type="ECO:0000256" key="8">
    <source>
        <dbReference type="ARBA" id="ARBA00030238"/>
    </source>
</evidence>
<dbReference type="SMART" id="SM01066">
    <property type="entry name" value="CBM_25"/>
    <property type="match status" value="2"/>
</dbReference>
<dbReference type="EMBL" id="QOIL01000003">
    <property type="protein sequence ID" value="RCG32142.1"/>
    <property type="molecule type" value="Genomic_DNA"/>
</dbReference>
<reference evidence="13 14" key="1">
    <citation type="submission" date="2018-06" db="EMBL/GenBank/DDBJ databases">
        <title>Sphaerisporangium craniellae sp. nov., isolated from a marine sponge in the South China Sea.</title>
        <authorList>
            <person name="Li L."/>
        </authorList>
    </citation>
    <scope>NUCLEOTIDE SEQUENCE [LARGE SCALE GENOMIC DNA]</scope>
    <source>
        <strain evidence="13 14">CCTCC AA 208026</strain>
    </source>
</reference>
<dbReference type="SMART" id="SM00060">
    <property type="entry name" value="FN3"/>
    <property type="match status" value="1"/>
</dbReference>
<protein>
    <recommendedName>
        <fullName evidence="8">1,4-alpha-D-glucan glucanohydrolase</fullName>
    </recommendedName>
</protein>
<sequence length="1451" mass="155031">MRVYKSIVAVALGGLASTVITVSAMSGTPASAAPPTPGVIANLWNWNWKSVATECTTVLGPAGYAAVQVAPPQDSMTQGGSVWWDVYQPARYELTSKFGNEAAFRSMVDACHAAGVKVQVDAVINHMTGMGSTSYGGYAFGKYNYPGLYTASDFHTPTCAIGNYGDASNVQNCELVGLSDLNTGSDAVRTKIAGYLDKLTGLGVDGFRIDAAKHISPADLAAIKAKLTGPAYFHQEVIAGGSGEAVQPSQYTGIGDVDEFVYGRRLREHFLSGQIKNLNGFGESSGLSVPSDKAVVFVANHDTERGGSTLSYKDGGTYRLANVFMLAWPFGTPSVYSGFTFGNPEAGPPSSGGGLVTDTDCSNGQWNCLDREMSGMVGFHNAVRGTAVANWTDDGNNLIAFSRGAKGWVAINNGTTAVSRSFTTGLPAGTYQNLAGSGSVSVNASGVATVSVAAKSAVAIRAGASSTPSPSPTTPPPTGTATVYYKTTWTTANIHYGINGTWTTVPGVPMDAPCAGWKKKTVDLGGAATFQVTFNNGSGTWDNNNGRDYTLGTGVSTVQNGVVTGNAADPCGTGSPSPSPSVSPTPTAGNTATVFYYKKTRGWASANIHYQPTGGSWTTVPGVPMNETTCADWAKKTIALGSAGGLKAAFNNGSGTWDNNNGADYAIGLGTTTVKDGVVRANAPEPCVPEPPDTTPPTVPTGLTTTASGTTVRVAWNASTDNVGVTGYEISRVTGTGAPLVRAAGATTYNDSGLDAQTTYAYQVRALDAAGNRSAYTTAVSVRTGDAPPPPTQGTPLGGDPRDDTIYFVMTARFYDGDTSNNRGGSQNIRSGNAANNDPMFRGDFKGLIDKLDYIKGLGFSAIWITPVILNRSDYDFHGYHGWDFYRVDTRLETPGAGYQDLINKAHAKGIKIFQDVVYNHSSRWGAKGLYVPPVYGVRDEQWKWLYSRKDPSAAYDPMVEHQGNDPDMTPAQNEMAKGRPYNGDLWSTEEPTGNTCRSWGTPTQYFSPEGYRIYNCQWPSPTSGMFPSALYHQCWIGNWEGEDSRSCWLHEDLADFNTENAQVQKYLIDAYNRYIDMGVDGFRVDTAVHVPRVTWNRRFLPAIYDHITQKFGAGKAKDFYIFGEVAAFVNDKWNRGSVNHSAQFYTWKERKDYSADDVAAALEQYDYEEQLGPGNQPTSTNAFLNGNAYHAPDHAKFSGMNIIDMRMHMNFSDAQNAFNNGKDSDDSTNDATYNAVYVDSHDYGPNKSGFRYTGGTDAWAENMSLMWTFRGIPTLYYGSEIEFQKGKPVDCGPTCPLATTGRAYYGDKIEGSVTASDFGVVSSASGPVATTLSQPLVKHVQRLNQIRRAIPALRKGQYATQGVTGQMAYKRRFTEGSVDSFVLVTISGNATFTGIPNGRYVDAVTGDSRTVTDGTLSISLTGKGNMRAYVLDLPGNPAPGRIGADGPYLK</sequence>
<evidence type="ECO:0000256" key="3">
    <source>
        <dbReference type="ARBA" id="ARBA00022723"/>
    </source>
</evidence>
<gene>
    <name evidence="13" type="ORF">DQ384_06415</name>
</gene>
<dbReference type="PROSITE" id="PS50853">
    <property type="entry name" value="FN3"/>
    <property type="match status" value="1"/>
</dbReference>
<evidence type="ECO:0000256" key="4">
    <source>
        <dbReference type="ARBA" id="ARBA00022729"/>
    </source>
</evidence>
<evidence type="ECO:0000256" key="6">
    <source>
        <dbReference type="ARBA" id="ARBA00023295"/>
    </source>
</evidence>
<comment type="caution">
    <text evidence="13">The sequence shown here is derived from an EMBL/GenBank/DDBJ whole genome shotgun (WGS) entry which is preliminary data.</text>
</comment>
<feature type="signal peptide" evidence="11">
    <location>
        <begin position="1"/>
        <end position="32"/>
    </location>
</feature>
<dbReference type="InterPro" id="IPR013780">
    <property type="entry name" value="Glyco_hydro_b"/>
</dbReference>
<evidence type="ECO:0000313" key="13">
    <source>
        <dbReference type="EMBL" id="RCG32142.1"/>
    </source>
</evidence>
<dbReference type="SUPFAM" id="SSF49265">
    <property type="entry name" value="Fibronectin type III"/>
    <property type="match status" value="1"/>
</dbReference>
<evidence type="ECO:0000256" key="11">
    <source>
        <dbReference type="SAM" id="SignalP"/>
    </source>
</evidence>
<dbReference type="CDD" id="cd00063">
    <property type="entry name" value="FN3"/>
    <property type="match status" value="1"/>
</dbReference>
<feature type="domain" description="Fibronectin type-III" evidence="12">
    <location>
        <begin position="696"/>
        <end position="787"/>
    </location>
</feature>
<dbReference type="InterPro" id="IPR036116">
    <property type="entry name" value="FN3_sf"/>
</dbReference>
<keyword evidence="5" id="KW-0106">Calcium</keyword>
<dbReference type="CDD" id="cd11339">
    <property type="entry name" value="AmyAc_bac_CMD_like_2"/>
    <property type="match status" value="1"/>
</dbReference>
<comment type="similarity">
    <text evidence="2 9">Belongs to the glycosyl hydrolase 13 family.</text>
</comment>
<dbReference type="GO" id="GO:2001070">
    <property type="term" value="F:starch binding"/>
    <property type="evidence" value="ECO:0007669"/>
    <property type="project" value="InterPro"/>
</dbReference>
<dbReference type="Pfam" id="PF03423">
    <property type="entry name" value="CBM_25"/>
    <property type="match status" value="2"/>
</dbReference>
<dbReference type="PANTHER" id="PTHR10357">
    <property type="entry name" value="ALPHA-AMYLASE FAMILY MEMBER"/>
    <property type="match status" value="1"/>
</dbReference>
<evidence type="ECO:0000256" key="2">
    <source>
        <dbReference type="ARBA" id="ARBA00008061"/>
    </source>
</evidence>
<dbReference type="Proteomes" id="UP000253094">
    <property type="component" value="Unassembled WGS sequence"/>
</dbReference>
<dbReference type="GO" id="GO:0000272">
    <property type="term" value="P:polysaccharide catabolic process"/>
    <property type="evidence" value="ECO:0007669"/>
    <property type="project" value="UniProtKB-KW"/>
</dbReference>
<dbReference type="Pfam" id="PF00128">
    <property type="entry name" value="Alpha-amylase"/>
    <property type="match status" value="2"/>
</dbReference>
<keyword evidence="4 11" id="KW-0732">Signal</keyword>